<keyword evidence="6" id="KW-1185">Reference proteome</keyword>
<evidence type="ECO:0000256" key="1">
    <source>
        <dbReference type="ARBA" id="ARBA00005823"/>
    </source>
</evidence>
<dbReference type="GO" id="GO:0099503">
    <property type="term" value="C:secretory vesicle"/>
    <property type="evidence" value="ECO:0007669"/>
    <property type="project" value="TreeGrafter"/>
</dbReference>
<evidence type="ECO:0000313" key="6">
    <source>
        <dbReference type="Proteomes" id="UP000054359"/>
    </source>
</evidence>
<organism evidence="5 6">
    <name type="scientific">Stegodyphus mimosarum</name>
    <name type="common">African social velvet spider</name>
    <dbReference type="NCBI Taxonomy" id="407821"/>
    <lineage>
        <taxon>Eukaryota</taxon>
        <taxon>Metazoa</taxon>
        <taxon>Ecdysozoa</taxon>
        <taxon>Arthropoda</taxon>
        <taxon>Chelicerata</taxon>
        <taxon>Arachnida</taxon>
        <taxon>Araneae</taxon>
        <taxon>Araneomorphae</taxon>
        <taxon>Entelegynae</taxon>
        <taxon>Eresoidea</taxon>
        <taxon>Eresidae</taxon>
        <taxon>Stegodyphus</taxon>
    </lineage>
</organism>
<feature type="region of interest" description="Disordered" evidence="3">
    <location>
        <begin position="62"/>
        <end position="97"/>
    </location>
</feature>
<dbReference type="Gene3D" id="2.60.40.150">
    <property type="entry name" value="C2 domain"/>
    <property type="match status" value="1"/>
</dbReference>
<dbReference type="InterPro" id="IPR035892">
    <property type="entry name" value="C2_domain_sf"/>
</dbReference>
<feature type="compositionally biased region" description="Basic residues" evidence="3">
    <location>
        <begin position="88"/>
        <end position="97"/>
    </location>
</feature>
<name>A0A087ULA3_STEMI</name>
<keyword evidence="2" id="KW-0268">Exocytosis</keyword>
<accession>A0A087ULA3</accession>
<evidence type="ECO:0000256" key="2">
    <source>
        <dbReference type="ARBA" id="ARBA00022483"/>
    </source>
</evidence>
<comment type="similarity">
    <text evidence="1">Belongs to the unc-13 family.</text>
</comment>
<dbReference type="InterPro" id="IPR000008">
    <property type="entry name" value="C2_dom"/>
</dbReference>
<dbReference type="Pfam" id="PF00168">
    <property type="entry name" value="C2"/>
    <property type="match status" value="1"/>
</dbReference>
<gene>
    <name evidence="5" type="ORF">X975_26813</name>
</gene>
<feature type="domain" description="C2" evidence="4">
    <location>
        <begin position="33"/>
        <end position="65"/>
    </location>
</feature>
<dbReference type="Proteomes" id="UP000054359">
    <property type="component" value="Unassembled WGS sequence"/>
</dbReference>
<protein>
    <submittedName>
        <fullName evidence="5">BAI1-associated protein 3</fullName>
    </submittedName>
</protein>
<reference evidence="5 6" key="1">
    <citation type="submission" date="2013-11" db="EMBL/GenBank/DDBJ databases">
        <title>Genome sequencing of Stegodyphus mimosarum.</title>
        <authorList>
            <person name="Bechsgaard J."/>
        </authorList>
    </citation>
    <scope>NUCLEOTIDE SEQUENCE [LARGE SCALE GENOMIC DNA]</scope>
</reference>
<evidence type="ECO:0000256" key="3">
    <source>
        <dbReference type="SAM" id="MobiDB-lite"/>
    </source>
</evidence>
<evidence type="ECO:0000313" key="5">
    <source>
        <dbReference type="EMBL" id="KFM78142.1"/>
    </source>
</evidence>
<dbReference type="GO" id="GO:0006887">
    <property type="term" value="P:exocytosis"/>
    <property type="evidence" value="ECO:0007669"/>
    <property type="project" value="UniProtKB-KW"/>
</dbReference>
<evidence type="ECO:0000259" key="4">
    <source>
        <dbReference type="Pfam" id="PF00168"/>
    </source>
</evidence>
<proteinExistence type="inferred from homology"/>
<dbReference type="PANTHER" id="PTHR45999">
    <property type="entry name" value="UNC-13-4A, ISOFORM B"/>
    <property type="match status" value="1"/>
</dbReference>
<dbReference type="PANTHER" id="PTHR45999:SF4">
    <property type="entry name" value="UNC-13-4A, ISOFORM B"/>
    <property type="match status" value="1"/>
</dbReference>
<dbReference type="AlphaFoldDB" id="A0A087ULA3"/>
<sequence length="97" mass="10939">MYEYARETFQMSDEEHAKFMAVAQEEKPPIPVLNVTVVEAQGLEAKDPNGFSDPYCMLGIQPDAEARRADGEDDSGTRRSLKRFGASFKKRDRKNPA</sequence>
<dbReference type="OrthoDB" id="6419602at2759"/>
<dbReference type="EMBL" id="KK120373">
    <property type="protein sequence ID" value="KFM78142.1"/>
    <property type="molecule type" value="Genomic_DNA"/>
</dbReference>
<dbReference type="InterPro" id="IPR052095">
    <property type="entry name" value="UNC-13_domain"/>
</dbReference>
<feature type="non-terminal residue" evidence="5">
    <location>
        <position position="97"/>
    </location>
</feature>
<dbReference type="SUPFAM" id="SSF49562">
    <property type="entry name" value="C2 domain (Calcium/lipid-binding domain, CaLB)"/>
    <property type="match status" value="1"/>
</dbReference>